<comment type="similarity">
    <text evidence="2">Belongs to the cerato-ulmin hydrophobin family.</text>
</comment>
<evidence type="ECO:0000256" key="1">
    <source>
        <dbReference type="ARBA" id="ARBA00004196"/>
    </source>
</evidence>
<gene>
    <name evidence="5" type="ORF">JX265_007180</name>
</gene>
<keyword evidence="6" id="KW-1185">Reference proteome</keyword>
<dbReference type="InterPro" id="IPR036686">
    <property type="entry name" value="Class_II_Hydrophobin_sf"/>
</dbReference>
<accession>A0A9P9WKP9</accession>
<comment type="subcellular location">
    <subcellularLocation>
        <location evidence="1">Cell envelope</location>
    </subcellularLocation>
</comment>
<dbReference type="PANTHER" id="PTHR42341">
    <property type="entry name" value="HYDROPHOBIN"/>
    <property type="match status" value="1"/>
</dbReference>
<sequence>MQFSTITVALFSTIAIAAPSGLDERQATTYMPCRNGLYTNPQCCATDVSGIADLDCANPPLTPVDPNNFSAICALIGQRARCCALTILDIGVLCETPQGVLE</sequence>
<comment type="caution">
    <text evidence="5">The sequence shown here is derived from an EMBL/GenBank/DDBJ whole genome shotgun (WGS) entry which is preliminary data.</text>
</comment>
<dbReference type="GO" id="GO:0005576">
    <property type="term" value="C:extracellular region"/>
    <property type="evidence" value="ECO:0007669"/>
    <property type="project" value="InterPro"/>
</dbReference>
<dbReference type="Proteomes" id="UP000829685">
    <property type="component" value="Unassembled WGS sequence"/>
</dbReference>
<evidence type="ECO:0008006" key="7">
    <source>
        <dbReference type="Google" id="ProtNLM"/>
    </source>
</evidence>
<evidence type="ECO:0000256" key="3">
    <source>
        <dbReference type="ARBA" id="ARBA00023157"/>
    </source>
</evidence>
<name>A0A9P9WKP9_9PEZI</name>
<dbReference type="SUPFAM" id="SSF101751">
    <property type="entry name" value="Hydrophobin II, HfbII"/>
    <property type="match status" value="1"/>
</dbReference>
<evidence type="ECO:0000313" key="6">
    <source>
        <dbReference type="Proteomes" id="UP000829685"/>
    </source>
</evidence>
<evidence type="ECO:0000256" key="2">
    <source>
        <dbReference type="ARBA" id="ARBA00009576"/>
    </source>
</evidence>
<feature type="signal peptide" evidence="4">
    <location>
        <begin position="1"/>
        <end position="17"/>
    </location>
</feature>
<organism evidence="5 6">
    <name type="scientific">Neoarthrinium moseri</name>
    <dbReference type="NCBI Taxonomy" id="1658444"/>
    <lineage>
        <taxon>Eukaryota</taxon>
        <taxon>Fungi</taxon>
        <taxon>Dikarya</taxon>
        <taxon>Ascomycota</taxon>
        <taxon>Pezizomycotina</taxon>
        <taxon>Sordariomycetes</taxon>
        <taxon>Xylariomycetidae</taxon>
        <taxon>Amphisphaeriales</taxon>
        <taxon>Apiosporaceae</taxon>
        <taxon>Neoarthrinium</taxon>
    </lineage>
</organism>
<dbReference type="AlphaFoldDB" id="A0A9P9WKP9"/>
<dbReference type="InterPro" id="IPR010636">
    <property type="entry name" value="Class_II_hydrophobin"/>
</dbReference>
<dbReference type="CDD" id="cd23508">
    <property type="entry name" value="hydrophobin_II"/>
    <property type="match status" value="1"/>
</dbReference>
<dbReference type="Pfam" id="PF06766">
    <property type="entry name" value="Hydrophobin_2"/>
    <property type="match status" value="1"/>
</dbReference>
<protein>
    <recommendedName>
        <fullName evidence="7">Cerato-ulmin</fullName>
    </recommendedName>
</protein>
<keyword evidence="4" id="KW-0732">Signal</keyword>
<proteinExistence type="inferred from homology"/>
<dbReference type="EMBL" id="JAFIMR010000017">
    <property type="protein sequence ID" value="KAI1868357.1"/>
    <property type="molecule type" value="Genomic_DNA"/>
</dbReference>
<dbReference type="PANTHER" id="PTHR42341:SF1">
    <property type="entry name" value="HYDROPHOBIN"/>
    <property type="match status" value="1"/>
</dbReference>
<reference evidence="5" key="1">
    <citation type="submission" date="2021-03" db="EMBL/GenBank/DDBJ databases">
        <title>Revisited historic fungal species revealed as producer of novel bioactive compounds through whole genome sequencing and comparative genomics.</title>
        <authorList>
            <person name="Vignolle G.A."/>
            <person name="Hochenegger N."/>
            <person name="Mach R.L."/>
            <person name="Mach-Aigner A.R."/>
            <person name="Javad Rahimi M."/>
            <person name="Salim K.A."/>
            <person name="Chan C.M."/>
            <person name="Lim L.B.L."/>
            <person name="Cai F."/>
            <person name="Druzhinina I.S."/>
            <person name="U'Ren J.M."/>
            <person name="Derntl C."/>
        </authorList>
    </citation>
    <scope>NUCLEOTIDE SEQUENCE</scope>
    <source>
        <strain evidence="5">TUCIM 5799</strain>
    </source>
</reference>
<evidence type="ECO:0000256" key="4">
    <source>
        <dbReference type="SAM" id="SignalP"/>
    </source>
</evidence>
<keyword evidence="3" id="KW-1015">Disulfide bond</keyword>
<evidence type="ECO:0000313" key="5">
    <source>
        <dbReference type="EMBL" id="KAI1868357.1"/>
    </source>
</evidence>
<feature type="chain" id="PRO_5040413834" description="Cerato-ulmin" evidence="4">
    <location>
        <begin position="18"/>
        <end position="102"/>
    </location>
</feature>
<dbReference type="Gene3D" id="3.20.120.10">
    <property type="entry name" value="Hydrophobin"/>
    <property type="match status" value="1"/>
</dbReference>